<organism evidence="4 5">
    <name type="scientific">Hypothenemus hampei</name>
    <name type="common">Coffee berry borer</name>
    <dbReference type="NCBI Taxonomy" id="57062"/>
    <lineage>
        <taxon>Eukaryota</taxon>
        <taxon>Metazoa</taxon>
        <taxon>Ecdysozoa</taxon>
        <taxon>Arthropoda</taxon>
        <taxon>Hexapoda</taxon>
        <taxon>Insecta</taxon>
        <taxon>Pterygota</taxon>
        <taxon>Neoptera</taxon>
        <taxon>Endopterygota</taxon>
        <taxon>Coleoptera</taxon>
        <taxon>Polyphaga</taxon>
        <taxon>Cucujiformia</taxon>
        <taxon>Curculionidae</taxon>
        <taxon>Scolytinae</taxon>
        <taxon>Hypothenemus</taxon>
    </lineage>
</organism>
<feature type="signal peptide" evidence="3">
    <location>
        <begin position="1"/>
        <end position="18"/>
    </location>
</feature>
<name>A0ABD1ELT3_HYPHA</name>
<reference evidence="4 5" key="1">
    <citation type="submission" date="2024-05" db="EMBL/GenBank/DDBJ databases">
        <title>Genetic variation in Jamaican populations of the coffee berry borer (Hypothenemus hampei).</title>
        <authorList>
            <person name="Errbii M."/>
            <person name="Myrie A."/>
        </authorList>
    </citation>
    <scope>NUCLEOTIDE SEQUENCE [LARGE SCALE GENOMIC DNA]</scope>
    <source>
        <strain evidence="4">JA-Hopewell-2020-01-JO</strain>
        <tissue evidence="4">Whole body</tissue>
    </source>
</reference>
<dbReference type="PANTHER" id="PTHR21879:SF17">
    <property type="entry name" value="LD24139P"/>
    <property type="match status" value="1"/>
</dbReference>
<feature type="region of interest" description="Disordered" evidence="1">
    <location>
        <begin position="238"/>
        <end position="267"/>
    </location>
</feature>
<protein>
    <submittedName>
        <fullName evidence="4">Uncharacterized protein</fullName>
    </submittedName>
</protein>
<comment type="caution">
    <text evidence="4">The sequence shown here is derived from an EMBL/GenBank/DDBJ whole genome shotgun (WGS) entry which is preliminary data.</text>
</comment>
<evidence type="ECO:0000256" key="1">
    <source>
        <dbReference type="SAM" id="MobiDB-lite"/>
    </source>
</evidence>
<keyword evidence="2" id="KW-0472">Membrane</keyword>
<dbReference type="Proteomes" id="UP001566132">
    <property type="component" value="Unassembled WGS sequence"/>
</dbReference>
<keyword evidence="5" id="KW-1185">Reference proteome</keyword>
<accession>A0ABD1ELT3</accession>
<evidence type="ECO:0000256" key="2">
    <source>
        <dbReference type="SAM" id="Phobius"/>
    </source>
</evidence>
<dbReference type="Pfam" id="PF07898">
    <property type="entry name" value="DUF1676"/>
    <property type="match status" value="1"/>
</dbReference>
<dbReference type="EMBL" id="JBDJPC010000007">
    <property type="protein sequence ID" value="KAL1494635.1"/>
    <property type="molecule type" value="Genomic_DNA"/>
</dbReference>
<gene>
    <name evidence="4" type="ORF">ABEB36_010204</name>
</gene>
<keyword evidence="2" id="KW-1133">Transmembrane helix</keyword>
<evidence type="ECO:0000313" key="5">
    <source>
        <dbReference type="Proteomes" id="UP001566132"/>
    </source>
</evidence>
<feature type="transmembrane region" description="Helical" evidence="2">
    <location>
        <begin position="187"/>
        <end position="207"/>
    </location>
</feature>
<feature type="compositionally biased region" description="Low complexity" evidence="1">
    <location>
        <begin position="239"/>
        <end position="254"/>
    </location>
</feature>
<proteinExistence type="predicted"/>
<keyword evidence="3" id="KW-0732">Signal</keyword>
<evidence type="ECO:0000256" key="3">
    <source>
        <dbReference type="SAM" id="SignalP"/>
    </source>
</evidence>
<dbReference type="AlphaFoldDB" id="A0ABD1ELT3"/>
<sequence>MALKILFTIIAIGYTVSGVPFASEPSINNDVSSGSEFIKTLNKCALHSDSDEMFNCASERLVRSLNLLSSQPKLEILPGVSLLSDGNIPSFRSGKQLSDEIEKAKSTNGNMWELLTNATARIFSGRTLKIKLPSSEDISRALEEGRKQKGGGGGGGKKYKGHMTGMMGIGALMAGLIPIFLTKVALIATKALIVGKIALALSAFLLIPSLLRGGGGGGGGNSAQTHTAEISWAAPQTAYGPPSNSYGPPSNSYGVPSPQFPYSRSFNDFNEQQNYSQEIAYSEQKN</sequence>
<dbReference type="InterPro" id="IPR012464">
    <property type="entry name" value="DUF1676"/>
</dbReference>
<feature type="chain" id="PRO_5044776517" evidence="3">
    <location>
        <begin position="19"/>
        <end position="286"/>
    </location>
</feature>
<keyword evidence="2" id="KW-0812">Transmembrane</keyword>
<feature type="transmembrane region" description="Helical" evidence="2">
    <location>
        <begin position="163"/>
        <end position="181"/>
    </location>
</feature>
<dbReference type="PANTHER" id="PTHR21879">
    <property type="entry name" value="FI03362P-RELATED-RELATED"/>
    <property type="match status" value="1"/>
</dbReference>
<evidence type="ECO:0000313" key="4">
    <source>
        <dbReference type="EMBL" id="KAL1494635.1"/>
    </source>
</evidence>